<evidence type="ECO:0000256" key="1">
    <source>
        <dbReference type="SAM" id="SignalP"/>
    </source>
</evidence>
<accession>A0A2G1QQN2</accession>
<reference evidence="2 3" key="1">
    <citation type="submission" date="2017-10" db="EMBL/GenBank/DDBJ databases">
        <title>Sedimentibacterium mangrovi gen. nov., sp. nov., a novel member of family Phyllobacteriacea isolated from mangrove sediment.</title>
        <authorList>
            <person name="Liao H."/>
            <person name="Tian Y."/>
        </authorList>
    </citation>
    <scope>NUCLEOTIDE SEQUENCE [LARGE SCALE GENOMIC DNA]</scope>
    <source>
        <strain evidence="2 3">X9-2-2</strain>
    </source>
</reference>
<dbReference type="RefSeq" id="WP_099305931.1">
    <property type="nucleotide sequence ID" value="NZ_PDVP01000003.1"/>
</dbReference>
<name>A0A2G1QQN2_9HYPH</name>
<dbReference type="OrthoDB" id="8031026at2"/>
<organism evidence="2 3">
    <name type="scientific">Zhengella mangrovi</name>
    <dbReference type="NCBI Taxonomy" id="1982044"/>
    <lineage>
        <taxon>Bacteria</taxon>
        <taxon>Pseudomonadati</taxon>
        <taxon>Pseudomonadota</taxon>
        <taxon>Alphaproteobacteria</taxon>
        <taxon>Hyphomicrobiales</taxon>
        <taxon>Notoacmeibacteraceae</taxon>
        <taxon>Zhengella</taxon>
    </lineage>
</organism>
<proteinExistence type="predicted"/>
<sequence length="109" mass="12152">MQGIFKTALIVSMLAPAGLFSSATGALAQDCGTYIIAGCYKDWNSAERQRRRIGAPLVVDTNDYPNFRNGWFCAADGPYDSGWEEELNYYKYRTDGRAVRDAYAKEACD</sequence>
<dbReference type="AlphaFoldDB" id="A0A2G1QQN2"/>
<dbReference type="Proteomes" id="UP000221168">
    <property type="component" value="Unassembled WGS sequence"/>
</dbReference>
<gene>
    <name evidence="2" type="ORF">CSC94_08745</name>
</gene>
<feature type="chain" id="PRO_5013746707" description="YARHG domain-containing protein" evidence="1">
    <location>
        <begin position="29"/>
        <end position="109"/>
    </location>
</feature>
<dbReference type="EMBL" id="PDVP01000003">
    <property type="protein sequence ID" value="PHP67764.1"/>
    <property type="molecule type" value="Genomic_DNA"/>
</dbReference>
<evidence type="ECO:0008006" key="4">
    <source>
        <dbReference type="Google" id="ProtNLM"/>
    </source>
</evidence>
<evidence type="ECO:0000313" key="3">
    <source>
        <dbReference type="Proteomes" id="UP000221168"/>
    </source>
</evidence>
<protein>
    <recommendedName>
        <fullName evidence="4">YARHG domain-containing protein</fullName>
    </recommendedName>
</protein>
<keyword evidence="1" id="KW-0732">Signal</keyword>
<keyword evidence="3" id="KW-1185">Reference proteome</keyword>
<evidence type="ECO:0000313" key="2">
    <source>
        <dbReference type="EMBL" id="PHP67764.1"/>
    </source>
</evidence>
<comment type="caution">
    <text evidence="2">The sequence shown here is derived from an EMBL/GenBank/DDBJ whole genome shotgun (WGS) entry which is preliminary data.</text>
</comment>
<feature type="signal peptide" evidence="1">
    <location>
        <begin position="1"/>
        <end position="28"/>
    </location>
</feature>